<dbReference type="OrthoDB" id="346910at2759"/>
<gene>
    <name evidence="3" type="ORF">FF38_04685</name>
</gene>
<protein>
    <submittedName>
        <fullName evidence="3">Putative acyl-CoA-binding protein</fullName>
    </submittedName>
</protein>
<name>A0A0L0CL77_LUCCU</name>
<dbReference type="Pfam" id="PF00887">
    <property type="entry name" value="ACBP"/>
    <property type="match status" value="1"/>
</dbReference>
<dbReference type="EMBL" id="JRES01000234">
    <property type="protein sequence ID" value="KNC33113.1"/>
    <property type="molecule type" value="Genomic_DNA"/>
</dbReference>
<evidence type="ECO:0000313" key="3">
    <source>
        <dbReference type="EMBL" id="KNC33113.1"/>
    </source>
</evidence>
<comment type="caution">
    <text evidence="3">The sequence shown here is derived from an EMBL/GenBank/DDBJ whole genome shotgun (WGS) entry which is preliminary data.</text>
</comment>
<evidence type="ECO:0000259" key="2">
    <source>
        <dbReference type="PROSITE" id="PS51228"/>
    </source>
</evidence>
<sequence>MDFNTACEKAKAFTKKPTNEEFLEFYGLYKQATVGDCNIAKPGVTDLTAKAKYEAWVRHQGMSKEAAQQAYIAFATATEKAKSFTKTPPDNVFLEFYGLYKQATAGDCNSDKPAVLDLKNKAKWEAWNSHKGMSQDAAKAAYVAAYEKYAPLYA</sequence>
<keyword evidence="1" id="KW-0446">Lipid-binding</keyword>
<dbReference type="PROSITE" id="PS51228">
    <property type="entry name" value="ACB_2"/>
    <property type="match status" value="1"/>
</dbReference>
<dbReference type="GO" id="GO:0006631">
    <property type="term" value="P:fatty acid metabolic process"/>
    <property type="evidence" value="ECO:0007669"/>
    <property type="project" value="TreeGrafter"/>
</dbReference>
<dbReference type="PANTHER" id="PTHR23310">
    <property type="entry name" value="ACYL-COA-BINDING PROTEIN, ACBP"/>
    <property type="match status" value="1"/>
</dbReference>
<proteinExistence type="predicted"/>
<dbReference type="SUPFAM" id="SSF47027">
    <property type="entry name" value="Acyl-CoA binding protein"/>
    <property type="match status" value="2"/>
</dbReference>
<dbReference type="PANTHER" id="PTHR23310:SF137">
    <property type="entry name" value="ACYL-COA BINDING PROTEIN 3, ISOFORM A-RELATED"/>
    <property type="match status" value="1"/>
</dbReference>
<reference evidence="3 4" key="1">
    <citation type="journal article" date="2015" name="Nat. Commun.">
        <title>Lucilia cuprina genome unlocks parasitic fly biology to underpin future interventions.</title>
        <authorList>
            <person name="Anstead C.A."/>
            <person name="Korhonen P.K."/>
            <person name="Young N.D."/>
            <person name="Hall R.S."/>
            <person name="Jex A.R."/>
            <person name="Murali S.C."/>
            <person name="Hughes D.S."/>
            <person name="Lee S.F."/>
            <person name="Perry T."/>
            <person name="Stroehlein A.J."/>
            <person name="Ansell B.R."/>
            <person name="Breugelmans B."/>
            <person name="Hofmann A."/>
            <person name="Qu J."/>
            <person name="Dugan S."/>
            <person name="Lee S.L."/>
            <person name="Chao H."/>
            <person name="Dinh H."/>
            <person name="Han Y."/>
            <person name="Doddapaneni H.V."/>
            <person name="Worley K.C."/>
            <person name="Muzny D.M."/>
            <person name="Ioannidis P."/>
            <person name="Waterhouse R.M."/>
            <person name="Zdobnov E.M."/>
            <person name="James P.J."/>
            <person name="Bagnall N.H."/>
            <person name="Kotze A.C."/>
            <person name="Gibbs R.A."/>
            <person name="Richards S."/>
            <person name="Batterham P."/>
            <person name="Gasser R.B."/>
        </authorList>
    </citation>
    <scope>NUCLEOTIDE SEQUENCE [LARGE SCALE GENOMIC DNA]</scope>
    <source>
        <strain evidence="3 4">LS</strain>
        <tissue evidence="3">Full body</tissue>
    </source>
</reference>
<dbReference type="PROSITE" id="PS00880">
    <property type="entry name" value="ACB_1"/>
    <property type="match status" value="1"/>
</dbReference>
<evidence type="ECO:0000313" key="4">
    <source>
        <dbReference type="Proteomes" id="UP000037069"/>
    </source>
</evidence>
<dbReference type="Gene3D" id="1.20.80.10">
    <property type="match status" value="2"/>
</dbReference>
<dbReference type="AlphaFoldDB" id="A0A0L0CL77"/>
<dbReference type="STRING" id="7375.A0A0L0CL77"/>
<keyword evidence="4" id="KW-1185">Reference proteome</keyword>
<dbReference type="InterPro" id="IPR035984">
    <property type="entry name" value="Acyl-CoA-binding_sf"/>
</dbReference>
<organism evidence="3 4">
    <name type="scientific">Lucilia cuprina</name>
    <name type="common">Green bottle fly</name>
    <name type="synonym">Australian sheep blowfly</name>
    <dbReference type="NCBI Taxonomy" id="7375"/>
    <lineage>
        <taxon>Eukaryota</taxon>
        <taxon>Metazoa</taxon>
        <taxon>Ecdysozoa</taxon>
        <taxon>Arthropoda</taxon>
        <taxon>Hexapoda</taxon>
        <taxon>Insecta</taxon>
        <taxon>Pterygota</taxon>
        <taxon>Neoptera</taxon>
        <taxon>Endopterygota</taxon>
        <taxon>Diptera</taxon>
        <taxon>Brachycera</taxon>
        <taxon>Muscomorpha</taxon>
        <taxon>Oestroidea</taxon>
        <taxon>Calliphoridae</taxon>
        <taxon>Luciliinae</taxon>
        <taxon>Lucilia</taxon>
    </lineage>
</organism>
<dbReference type="InterPro" id="IPR000582">
    <property type="entry name" value="Acyl-CoA-binding_protein"/>
</dbReference>
<feature type="domain" description="ACB" evidence="2">
    <location>
        <begin position="1"/>
        <end position="154"/>
    </location>
</feature>
<dbReference type="PRINTS" id="PR00689">
    <property type="entry name" value="ACOABINDINGP"/>
</dbReference>
<dbReference type="GO" id="GO:0000062">
    <property type="term" value="F:fatty-acyl-CoA binding"/>
    <property type="evidence" value="ECO:0007669"/>
    <property type="project" value="InterPro"/>
</dbReference>
<evidence type="ECO:0000256" key="1">
    <source>
        <dbReference type="ARBA" id="ARBA00023121"/>
    </source>
</evidence>
<dbReference type="InterPro" id="IPR022408">
    <property type="entry name" value="Acyl-CoA-binding_prot_CS"/>
</dbReference>
<accession>A0A0L0CL77</accession>
<dbReference type="Proteomes" id="UP000037069">
    <property type="component" value="Unassembled WGS sequence"/>
</dbReference>
<dbReference type="InterPro" id="IPR014352">
    <property type="entry name" value="FERM/acyl-CoA-bd_prot_sf"/>
</dbReference>